<feature type="region of interest" description="Disordered" evidence="1">
    <location>
        <begin position="64"/>
        <end position="88"/>
    </location>
</feature>
<dbReference type="Proteomes" id="UP000553632">
    <property type="component" value="Unassembled WGS sequence"/>
</dbReference>
<evidence type="ECO:0000313" key="2">
    <source>
        <dbReference type="EMBL" id="KAF4722757.1"/>
    </source>
</evidence>
<dbReference type="EMBL" id="JABANO010023908">
    <property type="protein sequence ID" value="KAF4722757.1"/>
    <property type="molecule type" value="Genomic_DNA"/>
</dbReference>
<sequence>SAVKSVEKLDRAPVSLIPRVGKESGTNAEGEEKGSPKKERCDESADGGRVATVVMEVASQSTAGWSRFGPSMSSDEALAASSGADARRPTNRYEVAALKRLVAAVPKSDPRWGFRTGARDKVLRQSG</sequence>
<evidence type="ECO:0000256" key="1">
    <source>
        <dbReference type="SAM" id="MobiDB-lite"/>
    </source>
</evidence>
<keyword evidence="3" id="KW-1185">Reference proteome</keyword>
<reference evidence="2 3" key="1">
    <citation type="submission" date="2020-04" db="EMBL/GenBank/DDBJ databases">
        <title>Perkinsus olseni comparative genomics.</title>
        <authorList>
            <person name="Bogema D.R."/>
        </authorList>
    </citation>
    <scope>NUCLEOTIDE SEQUENCE [LARGE SCALE GENOMIC DNA]</scope>
    <source>
        <strain evidence="2 3">ATCC PRA-207</strain>
    </source>
</reference>
<feature type="compositionally biased region" description="Basic and acidic residues" evidence="1">
    <location>
        <begin position="1"/>
        <end position="11"/>
    </location>
</feature>
<evidence type="ECO:0000313" key="3">
    <source>
        <dbReference type="Proteomes" id="UP000553632"/>
    </source>
</evidence>
<comment type="caution">
    <text evidence="2">The sequence shown here is derived from an EMBL/GenBank/DDBJ whole genome shotgun (WGS) entry which is preliminary data.</text>
</comment>
<name>A0A7J6RQ85_PEROL</name>
<feature type="region of interest" description="Disordered" evidence="1">
    <location>
        <begin position="1"/>
        <end position="47"/>
    </location>
</feature>
<protein>
    <submittedName>
        <fullName evidence="2">Uncharacterized protein</fullName>
    </submittedName>
</protein>
<feature type="compositionally biased region" description="Basic and acidic residues" evidence="1">
    <location>
        <begin position="30"/>
        <end position="43"/>
    </location>
</feature>
<gene>
    <name evidence="2" type="ORF">FOZ63_016954</name>
</gene>
<accession>A0A7J6RQ85</accession>
<feature type="non-terminal residue" evidence="2">
    <location>
        <position position="127"/>
    </location>
</feature>
<feature type="non-terminal residue" evidence="2">
    <location>
        <position position="1"/>
    </location>
</feature>
<organism evidence="2 3">
    <name type="scientific">Perkinsus olseni</name>
    <name type="common">Perkinsus atlanticus</name>
    <dbReference type="NCBI Taxonomy" id="32597"/>
    <lineage>
        <taxon>Eukaryota</taxon>
        <taxon>Sar</taxon>
        <taxon>Alveolata</taxon>
        <taxon>Perkinsozoa</taxon>
        <taxon>Perkinsea</taxon>
        <taxon>Perkinsida</taxon>
        <taxon>Perkinsidae</taxon>
        <taxon>Perkinsus</taxon>
    </lineage>
</organism>
<proteinExistence type="predicted"/>
<dbReference type="AlphaFoldDB" id="A0A7J6RQ85"/>